<evidence type="ECO:0000313" key="1">
    <source>
        <dbReference type="EMBL" id="TWI88234.1"/>
    </source>
</evidence>
<dbReference type="RefSeq" id="WP_145713291.1">
    <property type="nucleotide sequence ID" value="NZ_BAAAFY010000001.1"/>
</dbReference>
<protein>
    <submittedName>
        <fullName evidence="1">Uncharacterized protein</fullName>
    </submittedName>
</protein>
<dbReference type="Proteomes" id="UP000316778">
    <property type="component" value="Unassembled WGS sequence"/>
</dbReference>
<reference evidence="1 2" key="1">
    <citation type="journal article" date="2013" name="Stand. Genomic Sci.">
        <title>Genomic Encyclopedia of Type Strains, Phase I: The one thousand microbial genomes (KMG-I) project.</title>
        <authorList>
            <person name="Kyrpides N.C."/>
            <person name="Woyke T."/>
            <person name="Eisen J.A."/>
            <person name="Garrity G."/>
            <person name="Lilburn T.G."/>
            <person name="Beck B.J."/>
            <person name="Whitman W.B."/>
            <person name="Hugenholtz P."/>
            <person name="Klenk H.P."/>
        </authorList>
    </citation>
    <scope>NUCLEOTIDE SEQUENCE [LARGE SCALE GENOMIC DNA]</scope>
    <source>
        <strain evidence="1 2">DSM 13484</strain>
    </source>
</reference>
<keyword evidence="2" id="KW-1185">Reference proteome</keyword>
<proteinExistence type="predicted"/>
<gene>
    <name evidence="1" type="ORF">LX66_2317</name>
</gene>
<sequence>MTTNMQIYKRGTGNCWCLEREETATPPWWRSLTEQQAASRLVEQHDGRQENSQEITDRFSQDDLVGILAQYLF</sequence>
<dbReference type="AlphaFoldDB" id="A0A562T4R8"/>
<organism evidence="1 2">
    <name type="scientific">Chitinophaga japonensis</name>
    <name type="common">Flexibacter japonensis</name>
    <dbReference type="NCBI Taxonomy" id="104662"/>
    <lineage>
        <taxon>Bacteria</taxon>
        <taxon>Pseudomonadati</taxon>
        <taxon>Bacteroidota</taxon>
        <taxon>Chitinophagia</taxon>
        <taxon>Chitinophagales</taxon>
        <taxon>Chitinophagaceae</taxon>
        <taxon>Chitinophaga</taxon>
    </lineage>
</organism>
<dbReference type="EMBL" id="VLLG01000003">
    <property type="protein sequence ID" value="TWI88234.1"/>
    <property type="molecule type" value="Genomic_DNA"/>
</dbReference>
<evidence type="ECO:0000313" key="2">
    <source>
        <dbReference type="Proteomes" id="UP000316778"/>
    </source>
</evidence>
<comment type="caution">
    <text evidence="1">The sequence shown here is derived from an EMBL/GenBank/DDBJ whole genome shotgun (WGS) entry which is preliminary data.</text>
</comment>
<name>A0A562T4R8_CHIJA</name>
<accession>A0A562T4R8</accession>